<proteinExistence type="predicted"/>
<sequence>MRPPQQCTVGYGYYAASEQLVPTLHLRGRWLEQLGFVVGSKLDLRLRDGELVVSLARKD</sequence>
<feature type="domain" description="Toxin SymE-like" evidence="1">
    <location>
        <begin position="4"/>
        <end position="54"/>
    </location>
</feature>
<dbReference type="Proteomes" id="UP000077659">
    <property type="component" value="Unassembled WGS sequence"/>
</dbReference>
<comment type="caution">
    <text evidence="2">The sequence shown here is derived from an EMBL/GenBank/DDBJ whole genome shotgun (WGS) entry which is preliminary data.</text>
</comment>
<evidence type="ECO:0000259" key="1">
    <source>
        <dbReference type="Pfam" id="PF08845"/>
    </source>
</evidence>
<accession>A0A1A9MCT8</accession>
<dbReference type="Pfam" id="PF08845">
    <property type="entry name" value="SymE_toxin"/>
    <property type="match status" value="1"/>
</dbReference>
<dbReference type="OrthoDB" id="5998248at2"/>
<evidence type="ECO:0000313" key="3">
    <source>
        <dbReference type="Proteomes" id="UP000077659"/>
    </source>
</evidence>
<protein>
    <recommendedName>
        <fullName evidence="1">Toxin SymE-like domain-containing protein</fullName>
    </recommendedName>
</protein>
<name>A0A1A9MCT8_9XANT</name>
<evidence type="ECO:0000313" key="2">
    <source>
        <dbReference type="EMBL" id="OAG68353.1"/>
    </source>
</evidence>
<reference evidence="2 3" key="1">
    <citation type="submission" date="2016-05" db="EMBL/GenBank/DDBJ databases">
        <title>Pathogenic, phenotypic and molecular characterisation of Xanthomonas nasturtii sp. nov. and Xanthomonas floridensis sp. nov., new species of Xanthomonas associated with watercress production in Florida.</title>
        <authorList>
            <person name="Vicente J.G."/>
            <person name="Rothwell S."/>
            <person name="Holub E.B."/>
            <person name="Studholme D.J."/>
        </authorList>
    </citation>
    <scope>NUCLEOTIDE SEQUENCE [LARGE SCALE GENOMIC DNA]</scope>
    <source>
        <strain evidence="2 3">WHRI 8848</strain>
    </source>
</reference>
<dbReference type="GO" id="GO:0016788">
    <property type="term" value="F:hydrolase activity, acting on ester bonds"/>
    <property type="evidence" value="ECO:0007669"/>
    <property type="project" value="InterPro"/>
</dbReference>
<organism evidence="2 3">
    <name type="scientific">Xanthomonas floridensis</name>
    <dbReference type="NCBI Taxonomy" id="1843580"/>
    <lineage>
        <taxon>Bacteria</taxon>
        <taxon>Pseudomonadati</taxon>
        <taxon>Pseudomonadota</taxon>
        <taxon>Gammaproteobacteria</taxon>
        <taxon>Lysobacterales</taxon>
        <taxon>Lysobacteraceae</taxon>
        <taxon>Xanthomonas</taxon>
    </lineage>
</organism>
<dbReference type="GO" id="GO:0005737">
    <property type="term" value="C:cytoplasm"/>
    <property type="evidence" value="ECO:0007669"/>
    <property type="project" value="InterPro"/>
</dbReference>
<dbReference type="InterPro" id="IPR014944">
    <property type="entry name" value="Toxin_SymE-like"/>
</dbReference>
<gene>
    <name evidence="2" type="ORF">A7D17_13790</name>
</gene>
<dbReference type="GO" id="GO:0016070">
    <property type="term" value="P:RNA metabolic process"/>
    <property type="evidence" value="ECO:0007669"/>
    <property type="project" value="InterPro"/>
</dbReference>
<dbReference type="GO" id="GO:0003723">
    <property type="term" value="F:RNA binding"/>
    <property type="evidence" value="ECO:0007669"/>
    <property type="project" value="InterPro"/>
</dbReference>
<dbReference type="EMBL" id="LXNG01000009">
    <property type="protein sequence ID" value="OAG68353.1"/>
    <property type="molecule type" value="Genomic_DNA"/>
</dbReference>
<dbReference type="AlphaFoldDB" id="A0A1A9MCT8"/>
<dbReference type="STRING" id="1843580.A7D17_13790"/>